<dbReference type="Pfam" id="PF06133">
    <property type="entry name" value="Com_YlbF"/>
    <property type="match status" value="1"/>
</dbReference>
<dbReference type="InterPro" id="IPR010368">
    <property type="entry name" value="Com_YlbF"/>
</dbReference>
<protein>
    <submittedName>
        <fullName evidence="2">YlbF family regulator</fullName>
    </submittedName>
</protein>
<evidence type="ECO:0000313" key="3">
    <source>
        <dbReference type="Proteomes" id="UP000823634"/>
    </source>
</evidence>
<feature type="coiled-coil region" evidence="1">
    <location>
        <begin position="9"/>
        <end position="45"/>
    </location>
</feature>
<dbReference type="InterPro" id="IPR023378">
    <property type="entry name" value="YheA/YmcA-like_dom_sf"/>
</dbReference>
<dbReference type="AlphaFoldDB" id="A0A9D9GWM5"/>
<dbReference type="SUPFAM" id="SSF158622">
    <property type="entry name" value="YheA/YmcA-like"/>
    <property type="match status" value="1"/>
</dbReference>
<evidence type="ECO:0000256" key="1">
    <source>
        <dbReference type="SAM" id="Coils"/>
    </source>
</evidence>
<dbReference type="Proteomes" id="UP000823634">
    <property type="component" value="Unassembled WGS sequence"/>
</dbReference>
<comment type="caution">
    <text evidence="2">The sequence shown here is derived from an EMBL/GenBank/DDBJ whole genome shotgun (WGS) entry which is preliminary data.</text>
</comment>
<reference evidence="2" key="1">
    <citation type="submission" date="2020-10" db="EMBL/GenBank/DDBJ databases">
        <authorList>
            <person name="Gilroy R."/>
        </authorList>
    </citation>
    <scope>NUCLEOTIDE SEQUENCE</scope>
    <source>
        <strain evidence="2">17113</strain>
    </source>
</reference>
<evidence type="ECO:0000313" key="2">
    <source>
        <dbReference type="EMBL" id="MBO8426698.1"/>
    </source>
</evidence>
<proteinExistence type="predicted"/>
<dbReference type="EMBL" id="JADINA010000033">
    <property type="protein sequence ID" value="MBO8426698.1"/>
    <property type="molecule type" value="Genomic_DNA"/>
</dbReference>
<gene>
    <name evidence="2" type="ORF">IAC61_05230</name>
</gene>
<accession>A0A9D9GWM5</accession>
<keyword evidence="1" id="KW-0175">Coiled coil</keyword>
<reference evidence="2" key="2">
    <citation type="journal article" date="2021" name="PeerJ">
        <title>Extensive microbial diversity within the chicken gut microbiome revealed by metagenomics and culture.</title>
        <authorList>
            <person name="Gilroy R."/>
            <person name="Ravi A."/>
            <person name="Getino M."/>
            <person name="Pursley I."/>
            <person name="Horton D.L."/>
            <person name="Alikhan N.F."/>
            <person name="Baker D."/>
            <person name="Gharbi K."/>
            <person name="Hall N."/>
            <person name="Watson M."/>
            <person name="Adriaenssens E.M."/>
            <person name="Foster-Nyarko E."/>
            <person name="Jarju S."/>
            <person name="Secka A."/>
            <person name="Antonio M."/>
            <person name="Oren A."/>
            <person name="Chaudhuri R.R."/>
            <person name="La Ragione R."/>
            <person name="Hildebrand F."/>
            <person name="Pallen M.J."/>
        </authorList>
    </citation>
    <scope>NUCLEOTIDE SEQUENCE</scope>
    <source>
        <strain evidence="2">17113</strain>
    </source>
</reference>
<name>A0A9D9GWM5_9FIRM</name>
<sequence length="107" mass="12284">MRESTRLDLLRLHSALEETKEKAALEEAERALAKDEEANAFSRQAKEMAKRYADEPTEENLRLLHQAKQRLDGCKAAIFYFEKLAEYRSVLDKINGLLPQIGGLCFE</sequence>
<organism evidence="2 3">
    <name type="scientific">Candidatus Alloenteromonas pullistercoris</name>
    <dbReference type="NCBI Taxonomy" id="2840785"/>
    <lineage>
        <taxon>Bacteria</taxon>
        <taxon>Bacillati</taxon>
        <taxon>Bacillota</taxon>
        <taxon>Bacillota incertae sedis</taxon>
        <taxon>Candidatus Alloenteromonas</taxon>
    </lineage>
</organism>
<dbReference type="Gene3D" id="1.20.1500.10">
    <property type="entry name" value="YheA/YmcA-like"/>
    <property type="match status" value="1"/>
</dbReference>